<keyword evidence="2" id="KW-1185">Reference proteome</keyword>
<sequence length="297" mass="31221">MGLDYESYKLLNSPTDCISVTAATGKLSLSAISFDGSGKTLSDSVVSTKGTTTITGCSFRDITCSSTARIGAVITTSAKSYETFQIDTSSFSICTVGGKESWIVFDAFESTTSTITSTLLDEGLWRPIFNETSPRSAVCAIEPSASWNETASFNPYSLIYLFHRSNTSCVAISKTLTSEDHPLCGHEKLHCLTVDGAISTTQVKNVLIINTAELVSPLDLNGDAHTISGKSSTDVLKPIGAASITNAASKPGGTLTITSLTVDASSAQNTETHTVFDFKSGAMTLTSVAVTVSRTVE</sequence>
<proteinExistence type="predicted"/>
<dbReference type="EMBL" id="JARBJD010000374">
    <property type="protein sequence ID" value="KAK2942916.1"/>
    <property type="molecule type" value="Genomic_DNA"/>
</dbReference>
<accession>A0ABQ9WTV2</accession>
<organism evidence="1 2">
    <name type="scientific">Blattamonas nauphoetae</name>
    <dbReference type="NCBI Taxonomy" id="2049346"/>
    <lineage>
        <taxon>Eukaryota</taxon>
        <taxon>Metamonada</taxon>
        <taxon>Preaxostyla</taxon>
        <taxon>Oxymonadida</taxon>
        <taxon>Blattamonas</taxon>
    </lineage>
</organism>
<gene>
    <name evidence="1" type="ORF">BLNAU_22175</name>
</gene>
<evidence type="ECO:0000313" key="2">
    <source>
        <dbReference type="Proteomes" id="UP001281761"/>
    </source>
</evidence>
<dbReference type="Proteomes" id="UP001281761">
    <property type="component" value="Unassembled WGS sequence"/>
</dbReference>
<name>A0ABQ9WTV2_9EUKA</name>
<reference evidence="1 2" key="1">
    <citation type="journal article" date="2022" name="bioRxiv">
        <title>Genomics of Preaxostyla Flagellates Illuminates Evolutionary Transitions and the Path Towards Mitochondrial Loss.</title>
        <authorList>
            <person name="Novak L.V.F."/>
            <person name="Treitli S.C."/>
            <person name="Pyrih J."/>
            <person name="Halakuc P."/>
            <person name="Pipaliya S.V."/>
            <person name="Vacek V."/>
            <person name="Brzon O."/>
            <person name="Soukal P."/>
            <person name="Eme L."/>
            <person name="Dacks J.B."/>
            <person name="Karnkowska A."/>
            <person name="Elias M."/>
            <person name="Hampl V."/>
        </authorList>
    </citation>
    <scope>NUCLEOTIDE SEQUENCE [LARGE SCALE GENOMIC DNA]</scope>
    <source>
        <strain evidence="1">NAU3</strain>
        <tissue evidence="1">Gut</tissue>
    </source>
</reference>
<protein>
    <submittedName>
        <fullName evidence="1">Uncharacterized protein</fullName>
    </submittedName>
</protein>
<comment type="caution">
    <text evidence="1">The sequence shown here is derived from an EMBL/GenBank/DDBJ whole genome shotgun (WGS) entry which is preliminary data.</text>
</comment>
<evidence type="ECO:0000313" key="1">
    <source>
        <dbReference type="EMBL" id="KAK2942916.1"/>
    </source>
</evidence>